<organism evidence="1 2">
    <name type="scientific">Linum trigynum</name>
    <dbReference type="NCBI Taxonomy" id="586398"/>
    <lineage>
        <taxon>Eukaryota</taxon>
        <taxon>Viridiplantae</taxon>
        <taxon>Streptophyta</taxon>
        <taxon>Embryophyta</taxon>
        <taxon>Tracheophyta</taxon>
        <taxon>Spermatophyta</taxon>
        <taxon>Magnoliopsida</taxon>
        <taxon>eudicotyledons</taxon>
        <taxon>Gunneridae</taxon>
        <taxon>Pentapetalae</taxon>
        <taxon>rosids</taxon>
        <taxon>fabids</taxon>
        <taxon>Malpighiales</taxon>
        <taxon>Linaceae</taxon>
        <taxon>Linum</taxon>
    </lineage>
</organism>
<name>A0AAV2DEH8_9ROSI</name>
<keyword evidence="2" id="KW-1185">Reference proteome</keyword>
<evidence type="ECO:0000313" key="2">
    <source>
        <dbReference type="Proteomes" id="UP001497516"/>
    </source>
</evidence>
<dbReference type="Proteomes" id="UP001497516">
    <property type="component" value="Chromosome 2"/>
</dbReference>
<dbReference type="AlphaFoldDB" id="A0AAV2DEH8"/>
<evidence type="ECO:0000313" key="1">
    <source>
        <dbReference type="EMBL" id="CAL1371563.1"/>
    </source>
</evidence>
<dbReference type="EMBL" id="OZ034815">
    <property type="protein sequence ID" value="CAL1371563.1"/>
    <property type="molecule type" value="Genomic_DNA"/>
</dbReference>
<proteinExistence type="predicted"/>
<accession>A0AAV2DEH8</accession>
<sequence>MAYFGARGEIQKLVFQVNQDASSTLGKLPDLAKCGAVFERYFELQLEEFGEESKQEDCITQKCAFPTTTSWNWLKKRKRGSLRRALPKIFRRPGCYLWKNPESES</sequence>
<gene>
    <name evidence="1" type="ORF">LTRI10_LOCUS13620</name>
</gene>
<protein>
    <submittedName>
        <fullName evidence="1">Uncharacterized protein</fullName>
    </submittedName>
</protein>
<reference evidence="1 2" key="1">
    <citation type="submission" date="2024-04" db="EMBL/GenBank/DDBJ databases">
        <authorList>
            <person name="Fracassetti M."/>
        </authorList>
    </citation>
    <scope>NUCLEOTIDE SEQUENCE [LARGE SCALE GENOMIC DNA]</scope>
</reference>